<dbReference type="RefSeq" id="XP_028468836.1">
    <property type="nucleotide sequence ID" value="XM_028606542.1"/>
</dbReference>
<dbReference type="EMBL" id="ML119052">
    <property type="protein sequence ID" value="ROT41030.1"/>
    <property type="molecule type" value="Genomic_DNA"/>
</dbReference>
<gene>
    <name evidence="2" type="ORF">SODALDRAFT_110148</name>
</gene>
<dbReference type="AlphaFoldDB" id="A0A3N2Q2Q2"/>
<feature type="region of interest" description="Disordered" evidence="1">
    <location>
        <begin position="177"/>
        <end position="210"/>
    </location>
</feature>
<name>A0A3N2Q2Q2_SODAK</name>
<sequence length="210" mass="23350">MNCTGTLGYSAVFQDRTEEWPKMKIQLNCIVPWCCQRHEGLASLIRRIRPSCLVHVMSLAATSVIRSINGLRVPRKREGFLEGFLGGPEEENAPLSPRKENKSKEKKRKEITLRSIKVKSWFIHACCQIPLSSNCHPIPPVFSYPTSPSPPRPSPISSPASVVRPCLSPDFTSSMNRAIGQEEQPYGCLPLPDPTPQLPLSRPSADHQLG</sequence>
<accession>A0A3N2Q2Q2</accession>
<organism evidence="2 3">
    <name type="scientific">Sodiomyces alkalinus (strain CBS 110278 / VKM F-3762 / F11)</name>
    <name type="common">Alkaliphilic filamentous fungus</name>
    <dbReference type="NCBI Taxonomy" id="1314773"/>
    <lineage>
        <taxon>Eukaryota</taxon>
        <taxon>Fungi</taxon>
        <taxon>Dikarya</taxon>
        <taxon>Ascomycota</taxon>
        <taxon>Pezizomycotina</taxon>
        <taxon>Sordariomycetes</taxon>
        <taxon>Hypocreomycetidae</taxon>
        <taxon>Glomerellales</taxon>
        <taxon>Plectosphaerellaceae</taxon>
        <taxon>Sodiomyces</taxon>
    </lineage>
</organism>
<feature type="region of interest" description="Disordered" evidence="1">
    <location>
        <begin position="84"/>
        <end position="109"/>
    </location>
</feature>
<evidence type="ECO:0000313" key="3">
    <source>
        <dbReference type="Proteomes" id="UP000272025"/>
    </source>
</evidence>
<proteinExistence type="predicted"/>
<dbReference type="Proteomes" id="UP000272025">
    <property type="component" value="Unassembled WGS sequence"/>
</dbReference>
<evidence type="ECO:0000256" key="1">
    <source>
        <dbReference type="SAM" id="MobiDB-lite"/>
    </source>
</evidence>
<feature type="compositionally biased region" description="Basic and acidic residues" evidence="1">
    <location>
        <begin position="97"/>
        <end position="109"/>
    </location>
</feature>
<dbReference type="GeneID" id="39575020"/>
<evidence type="ECO:0000313" key="2">
    <source>
        <dbReference type="EMBL" id="ROT41030.1"/>
    </source>
</evidence>
<protein>
    <submittedName>
        <fullName evidence="2">Uncharacterized protein</fullName>
    </submittedName>
</protein>
<reference evidence="2 3" key="1">
    <citation type="journal article" date="2018" name="Mol. Ecol.">
        <title>The obligate alkalophilic soda-lake fungus Sodiomyces alkalinus has shifted to a protein diet.</title>
        <authorList>
            <person name="Grum-Grzhimaylo A.A."/>
            <person name="Falkoski D.L."/>
            <person name="van den Heuvel J."/>
            <person name="Valero-Jimenez C.A."/>
            <person name="Min B."/>
            <person name="Choi I.G."/>
            <person name="Lipzen A."/>
            <person name="Daum C.G."/>
            <person name="Aanen D.K."/>
            <person name="Tsang A."/>
            <person name="Henrissat B."/>
            <person name="Bilanenko E.N."/>
            <person name="de Vries R.P."/>
            <person name="van Kan J.A.L."/>
            <person name="Grigoriev I.V."/>
            <person name="Debets A.J.M."/>
        </authorList>
    </citation>
    <scope>NUCLEOTIDE SEQUENCE [LARGE SCALE GENOMIC DNA]</scope>
    <source>
        <strain evidence="2 3">F11</strain>
    </source>
</reference>
<keyword evidence="3" id="KW-1185">Reference proteome</keyword>